<keyword evidence="4" id="KW-0812">Transmembrane</keyword>
<keyword evidence="3" id="KW-1003">Cell membrane</keyword>
<dbReference type="AlphaFoldDB" id="A0A6D0I9Q0"/>
<sequence>AFYYIFANGYLTEVGMKNATGWMTLGQFSEIFFMLALPFFTKRFGIKKVLLLGLVTAAIRYGFFIYGSADEYFTYALLFLGILLHGVSYDFYYVTAYIYVDKKAPVHMRTAAQGLITLCCQGFGSLLGYRLGGVMMEKMFAYPEPVNGLTFNWSGMWTFGAVMIAIIAVLFMIFFRESDNEITAIKVDDRDIALTQGEVK</sequence>
<comment type="caution">
    <text evidence="7">The sequence shown here is derived from an EMBL/GenBank/DDBJ whole genome shotgun (WGS) entry which is preliminary data.</text>
</comment>
<dbReference type="InterPro" id="IPR036259">
    <property type="entry name" value="MFS_trans_sf"/>
</dbReference>
<evidence type="ECO:0000313" key="8">
    <source>
        <dbReference type="Proteomes" id="UP000430387"/>
    </source>
</evidence>
<dbReference type="GO" id="GO:0005886">
    <property type="term" value="C:plasma membrane"/>
    <property type="evidence" value="ECO:0007669"/>
    <property type="project" value="UniProtKB-SubCell"/>
</dbReference>
<dbReference type="PANTHER" id="PTHR23522">
    <property type="entry name" value="BLL5896 PROTEIN"/>
    <property type="match status" value="1"/>
</dbReference>
<dbReference type="GO" id="GO:0015213">
    <property type="term" value="F:uridine transmembrane transporter activity"/>
    <property type="evidence" value="ECO:0007669"/>
    <property type="project" value="TreeGrafter"/>
</dbReference>
<evidence type="ECO:0000256" key="5">
    <source>
        <dbReference type="ARBA" id="ARBA00022989"/>
    </source>
</evidence>
<keyword evidence="5" id="KW-1133">Transmembrane helix</keyword>
<dbReference type="GO" id="GO:0015212">
    <property type="term" value="F:cytidine transmembrane transporter activity"/>
    <property type="evidence" value="ECO:0007669"/>
    <property type="project" value="TreeGrafter"/>
</dbReference>
<evidence type="ECO:0000256" key="4">
    <source>
        <dbReference type="ARBA" id="ARBA00022692"/>
    </source>
</evidence>
<name>A0A6D0I9Q0_ECOLX</name>
<dbReference type="Pfam" id="PF03825">
    <property type="entry name" value="Nuc_H_symport"/>
    <property type="match status" value="1"/>
</dbReference>
<dbReference type="InterPro" id="IPR020846">
    <property type="entry name" value="MFS_dom"/>
</dbReference>
<comment type="subcellular location">
    <subcellularLocation>
        <location evidence="1">Cell membrane</location>
        <topology evidence="1">Multi-pass membrane protein</topology>
    </subcellularLocation>
</comment>
<dbReference type="RefSeq" id="WP_334394145.1">
    <property type="nucleotide sequence ID" value="NZ_JAKGPJ010000464.1"/>
</dbReference>
<evidence type="ECO:0000256" key="2">
    <source>
        <dbReference type="ARBA" id="ARBA00022448"/>
    </source>
</evidence>
<accession>A0A6D0I9Q0</accession>
<evidence type="ECO:0000256" key="3">
    <source>
        <dbReference type="ARBA" id="ARBA00022475"/>
    </source>
</evidence>
<dbReference type="PROSITE" id="PS50850">
    <property type="entry name" value="MFS"/>
    <property type="match status" value="1"/>
</dbReference>
<evidence type="ECO:0000256" key="6">
    <source>
        <dbReference type="ARBA" id="ARBA00023136"/>
    </source>
</evidence>
<evidence type="ECO:0000256" key="1">
    <source>
        <dbReference type="ARBA" id="ARBA00004651"/>
    </source>
</evidence>
<dbReference type="PANTHER" id="PTHR23522:SF4">
    <property type="entry name" value="NUCLEOSIDE PERMEASE NUPG-RELATED"/>
    <property type="match status" value="1"/>
</dbReference>
<keyword evidence="2" id="KW-0813">Transport</keyword>
<gene>
    <name evidence="7" type="ORF">GQA06_15685</name>
</gene>
<dbReference type="Proteomes" id="UP000430387">
    <property type="component" value="Unassembled WGS sequence"/>
</dbReference>
<dbReference type="InterPro" id="IPR004740">
    <property type="entry name" value="Nuc_H_symport"/>
</dbReference>
<protein>
    <submittedName>
        <fullName evidence="7">MFS transporter</fullName>
    </submittedName>
</protein>
<evidence type="ECO:0000313" key="7">
    <source>
        <dbReference type="EMBL" id="MWR15214.1"/>
    </source>
</evidence>
<keyword evidence="6" id="KW-0472">Membrane</keyword>
<dbReference type="SUPFAM" id="SSF103473">
    <property type="entry name" value="MFS general substrate transporter"/>
    <property type="match status" value="1"/>
</dbReference>
<organism evidence="7 8">
    <name type="scientific">Escherichia coli</name>
    <dbReference type="NCBI Taxonomy" id="562"/>
    <lineage>
        <taxon>Bacteria</taxon>
        <taxon>Pseudomonadati</taxon>
        <taxon>Pseudomonadota</taxon>
        <taxon>Gammaproteobacteria</taxon>
        <taxon>Enterobacterales</taxon>
        <taxon>Enterobacteriaceae</taxon>
        <taxon>Escherichia</taxon>
    </lineage>
</organism>
<dbReference type="EMBL" id="WTQJ01000441">
    <property type="protein sequence ID" value="MWR15214.1"/>
    <property type="molecule type" value="Genomic_DNA"/>
</dbReference>
<reference evidence="7 8" key="1">
    <citation type="submission" date="2019-12" db="EMBL/GenBank/DDBJ databases">
        <title>Enteriobacteria Tanzani isolates_8377-8380.</title>
        <authorList>
            <person name="Subbiah M."/>
            <person name="Call D."/>
        </authorList>
    </citation>
    <scope>NUCLEOTIDE SEQUENCE [LARGE SCALE GENOMIC DNA]</scope>
    <source>
        <strain evidence="7 8">8380wG1</strain>
    </source>
</reference>
<proteinExistence type="predicted"/>
<feature type="non-terminal residue" evidence="7">
    <location>
        <position position="1"/>
    </location>
</feature>
<dbReference type="Gene3D" id="1.20.1250.20">
    <property type="entry name" value="MFS general substrate transporter like domains"/>
    <property type="match status" value="1"/>
</dbReference>